<keyword evidence="2" id="KW-1185">Reference proteome</keyword>
<reference evidence="1 2" key="1">
    <citation type="journal article" date="2018" name="Sci. Data">
        <title>The draft genome sequence of cork oak.</title>
        <authorList>
            <person name="Ramos A.M."/>
            <person name="Usie A."/>
            <person name="Barbosa P."/>
            <person name="Barros P.M."/>
            <person name="Capote T."/>
            <person name="Chaves I."/>
            <person name="Simoes F."/>
            <person name="Abreu I."/>
            <person name="Carrasquinho I."/>
            <person name="Faro C."/>
            <person name="Guimaraes J.B."/>
            <person name="Mendonca D."/>
            <person name="Nobrega F."/>
            <person name="Rodrigues L."/>
            <person name="Saibo N.J.M."/>
            <person name="Varela M.C."/>
            <person name="Egas C."/>
            <person name="Matos J."/>
            <person name="Miguel C.M."/>
            <person name="Oliveira M.M."/>
            <person name="Ricardo C.P."/>
            <person name="Goncalves S."/>
        </authorList>
    </citation>
    <scope>NUCLEOTIDE SEQUENCE [LARGE SCALE GENOMIC DNA]</scope>
    <source>
        <strain evidence="2">cv. HL8</strain>
    </source>
</reference>
<evidence type="ECO:0000313" key="1">
    <source>
        <dbReference type="EMBL" id="KAK7842855.1"/>
    </source>
</evidence>
<evidence type="ECO:0000313" key="2">
    <source>
        <dbReference type="Proteomes" id="UP000237347"/>
    </source>
</evidence>
<comment type="caution">
    <text evidence="1">The sequence shown here is derived from an EMBL/GenBank/DDBJ whole genome shotgun (WGS) entry which is preliminary data.</text>
</comment>
<gene>
    <name evidence="1" type="ORF">CFP56_013348</name>
</gene>
<accession>A0AAW0KTP8</accession>
<protein>
    <submittedName>
        <fullName evidence="1">Uncharacterized protein</fullName>
    </submittedName>
</protein>
<dbReference type="AlphaFoldDB" id="A0AAW0KTP8"/>
<proteinExistence type="predicted"/>
<organism evidence="1 2">
    <name type="scientific">Quercus suber</name>
    <name type="common">Cork oak</name>
    <dbReference type="NCBI Taxonomy" id="58331"/>
    <lineage>
        <taxon>Eukaryota</taxon>
        <taxon>Viridiplantae</taxon>
        <taxon>Streptophyta</taxon>
        <taxon>Embryophyta</taxon>
        <taxon>Tracheophyta</taxon>
        <taxon>Spermatophyta</taxon>
        <taxon>Magnoliopsida</taxon>
        <taxon>eudicotyledons</taxon>
        <taxon>Gunneridae</taxon>
        <taxon>Pentapetalae</taxon>
        <taxon>rosids</taxon>
        <taxon>fabids</taxon>
        <taxon>Fagales</taxon>
        <taxon>Fagaceae</taxon>
        <taxon>Quercus</taxon>
    </lineage>
</organism>
<dbReference type="EMBL" id="PKMF04000214">
    <property type="protein sequence ID" value="KAK7842855.1"/>
    <property type="molecule type" value="Genomic_DNA"/>
</dbReference>
<dbReference type="Proteomes" id="UP000237347">
    <property type="component" value="Unassembled WGS sequence"/>
</dbReference>
<sequence>MTLIVPDSTGTVSTIVGIRMQFYKNLPRPSQHINPWLDARLLDAVLKEIHSHTFPLHHLHFQVGIKVACCIEFLYYPDHANL</sequence>
<name>A0AAW0KTP8_QUESU</name>